<dbReference type="SUPFAM" id="SSF53850">
    <property type="entry name" value="Periplasmic binding protein-like II"/>
    <property type="match status" value="1"/>
</dbReference>
<gene>
    <name evidence="6" type="primary">modA</name>
    <name evidence="6" type="ORF">DCO16_07005</name>
</gene>
<keyword evidence="3 5" id="KW-0732">Signal</keyword>
<sequence length="259" mass="28211">MPIPLRYRISACFFLLLGLLLSAQVHAQTITVAVASNLKPAFEEIHQQFKQLPGSHQAMRIVYGSSGNLASQMKQGAPYDLFISADESYPLRLADEGVTRDRGVIYAYGHLALMTNTAAGLSLSSDPEQIKRLLKNAKKIAIANPELAPYGKASVQYLKAIKVWNEVKDRLVLTDNISIAAVYVSTGALKVGLTALSIAKAPELAATTQYIALPDDLYEPIRQRTVLKKNPPPAAIALYDYLQSSAAKQILVKNGYTIP</sequence>
<feature type="chain" id="PRO_5026664591" evidence="5">
    <location>
        <begin position="28"/>
        <end position="259"/>
    </location>
</feature>
<dbReference type="RefSeq" id="WP_173942985.1">
    <property type="nucleotide sequence ID" value="NZ_CP028941.1"/>
</dbReference>
<dbReference type="KEGG" id="pani:DCO16_07005"/>
<dbReference type="Proteomes" id="UP000500806">
    <property type="component" value="Chromosome"/>
</dbReference>
<dbReference type="PANTHER" id="PTHR30632">
    <property type="entry name" value="MOLYBDATE-BINDING PERIPLASMIC PROTEIN"/>
    <property type="match status" value="1"/>
</dbReference>
<dbReference type="InterPro" id="IPR050682">
    <property type="entry name" value="ModA/WtpA"/>
</dbReference>
<evidence type="ECO:0000256" key="5">
    <source>
        <dbReference type="SAM" id="SignalP"/>
    </source>
</evidence>
<evidence type="ECO:0000313" key="7">
    <source>
        <dbReference type="Proteomes" id="UP000500806"/>
    </source>
</evidence>
<dbReference type="PIRSF" id="PIRSF004846">
    <property type="entry name" value="ModA"/>
    <property type="match status" value="1"/>
</dbReference>
<reference evidence="6 7" key="1">
    <citation type="submission" date="2018-04" db="EMBL/GenBank/DDBJ databases">
        <title>Polynucleobacter sp. LimPoW16 genome.</title>
        <authorList>
            <person name="Hahn M.W."/>
        </authorList>
    </citation>
    <scope>NUCLEOTIDE SEQUENCE [LARGE SCALE GENOMIC DNA]</scope>
    <source>
        <strain evidence="6 7">LimPoW16</strain>
    </source>
</reference>
<dbReference type="NCBIfam" id="TIGR01256">
    <property type="entry name" value="modA"/>
    <property type="match status" value="1"/>
</dbReference>
<evidence type="ECO:0000256" key="2">
    <source>
        <dbReference type="ARBA" id="ARBA00022723"/>
    </source>
</evidence>
<dbReference type="Gene3D" id="3.40.190.10">
    <property type="entry name" value="Periplasmic binding protein-like II"/>
    <property type="match status" value="2"/>
</dbReference>
<dbReference type="PANTHER" id="PTHR30632:SF14">
    <property type="entry name" value="TUNGSTATE_MOLYBDATE_CHROMATE-BINDING PROTEIN MODA"/>
    <property type="match status" value="1"/>
</dbReference>
<dbReference type="EMBL" id="CP028941">
    <property type="protein sequence ID" value="QKM63664.1"/>
    <property type="molecule type" value="Genomic_DNA"/>
</dbReference>
<dbReference type="GO" id="GO:0030973">
    <property type="term" value="F:molybdate ion binding"/>
    <property type="evidence" value="ECO:0007669"/>
    <property type="project" value="InterPro"/>
</dbReference>
<evidence type="ECO:0000256" key="3">
    <source>
        <dbReference type="ARBA" id="ARBA00022729"/>
    </source>
</evidence>
<accession>A0A6M9PMZ7</accession>
<protein>
    <submittedName>
        <fullName evidence="6">Molybdate ABC transporter substrate-binding protein</fullName>
    </submittedName>
</protein>
<proteinExistence type="inferred from homology"/>
<dbReference type="InterPro" id="IPR044084">
    <property type="entry name" value="AvModA-like_subst-bd"/>
</dbReference>
<organism evidence="6 7">
    <name type="scientific">Polynucleobacter antarcticus</name>
    <dbReference type="NCBI Taxonomy" id="1743162"/>
    <lineage>
        <taxon>Bacteria</taxon>
        <taxon>Pseudomonadati</taxon>
        <taxon>Pseudomonadota</taxon>
        <taxon>Betaproteobacteria</taxon>
        <taxon>Burkholderiales</taxon>
        <taxon>Burkholderiaceae</taxon>
        <taxon>Polynucleobacter</taxon>
    </lineage>
</organism>
<feature type="binding site" evidence="4">
    <location>
        <position position="177"/>
    </location>
    <ligand>
        <name>molybdate</name>
        <dbReference type="ChEBI" id="CHEBI:36264"/>
    </ligand>
</feature>
<dbReference type="Pfam" id="PF13531">
    <property type="entry name" value="SBP_bac_11"/>
    <property type="match status" value="1"/>
</dbReference>
<evidence type="ECO:0000313" key="6">
    <source>
        <dbReference type="EMBL" id="QKM63664.1"/>
    </source>
</evidence>
<evidence type="ECO:0000256" key="4">
    <source>
        <dbReference type="PIRSR" id="PIRSR004846-1"/>
    </source>
</evidence>
<keyword evidence="7" id="KW-1185">Reference proteome</keyword>
<feature type="binding site" evidence="4">
    <location>
        <position position="66"/>
    </location>
    <ligand>
        <name>molybdate</name>
        <dbReference type="ChEBI" id="CHEBI:36264"/>
    </ligand>
</feature>
<dbReference type="CDD" id="cd13539">
    <property type="entry name" value="PBP2_AvModA"/>
    <property type="match status" value="1"/>
</dbReference>
<name>A0A6M9PMZ7_9BURK</name>
<dbReference type="InterPro" id="IPR005950">
    <property type="entry name" value="ModA"/>
</dbReference>
<keyword evidence="4" id="KW-0500">Molybdenum</keyword>
<comment type="similarity">
    <text evidence="1">Belongs to the bacterial solute-binding protein ModA family.</text>
</comment>
<feature type="signal peptide" evidence="5">
    <location>
        <begin position="1"/>
        <end position="27"/>
    </location>
</feature>
<dbReference type="AlphaFoldDB" id="A0A6M9PMZ7"/>
<keyword evidence="2 4" id="KW-0479">Metal-binding</keyword>
<dbReference type="GO" id="GO:0015689">
    <property type="term" value="P:molybdate ion transport"/>
    <property type="evidence" value="ECO:0007669"/>
    <property type="project" value="InterPro"/>
</dbReference>
<dbReference type="GO" id="GO:0046872">
    <property type="term" value="F:metal ion binding"/>
    <property type="evidence" value="ECO:0007669"/>
    <property type="project" value="UniProtKB-KW"/>
</dbReference>
<evidence type="ECO:0000256" key="1">
    <source>
        <dbReference type="ARBA" id="ARBA00009175"/>
    </source>
</evidence>